<dbReference type="AlphaFoldDB" id="A0A7J6TLK0"/>
<feature type="non-terminal residue" evidence="2">
    <location>
        <position position="296"/>
    </location>
</feature>
<feature type="compositionally biased region" description="Basic and acidic residues" evidence="1">
    <location>
        <begin position="267"/>
        <end position="283"/>
    </location>
</feature>
<feature type="region of interest" description="Disordered" evidence="1">
    <location>
        <begin position="175"/>
        <end position="204"/>
    </location>
</feature>
<gene>
    <name evidence="2" type="ORF">FOZ62_009410</name>
</gene>
<dbReference type="InterPro" id="IPR035940">
    <property type="entry name" value="CAP_sf"/>
</dbReference>
<accession>A0A7J6TLK0</accession>
<dbReference type="Gene3D" id="3.40.33.10">
    <property type="entry name" value="CAP"/>
    <property type="match status" value="1"/>
</dbReference>
<comment type="caution">
    <text evidence="2">The sequence shown here is derived from an EMBL/GenBank/DDBJ whole genome shotgun (WGS) entry which is preliminary data.</text>
</comment>
<dbReference type="SUPFAM" id="SSF55797">
    <property type="entry name" value="PR-1-like"/>
    <property type="match status" value="1"/>
</dbReference>
<dbReference type="EMBL" id="JABANM010006380">
    <property type="protein sequence ID" value="KAF4746005.1"/>
    <property type="molecule type" value="Genomic_DNA"/>
</dbReference>
<proteinExistence type="predicted"/>
<feature type="region of interest" description="Disordered" evidence="1">
    <location>
        <begin position="249"/>
        <end position="296"/>
    </location>
</feature>
<name>A0A7J6TLK0_PEROL</name>
<organism evidence="2 3">
    <name type="scientific">Perkinsus olseni</name>
    <name type="common">Perkinsus atlanticus</name>
    <dbReference type="NCBI Taxonomy" id="32597"/>
    <lineage>
        <taxon>Eukaryota</taxon>
        <taxon>Sar</taxon>
        <taxon>Alveolata</taxon>
        <taxon>Perkinsozoa</taxon>
        <taxon>Perkinsea</taxon>
        <taxon>Perkinsida</taxon>
        <taxon>Perkinsidae</taxon>
        <taxon>Perkinsus</taxon>
    </lineage>
</organism>
<evidence type="ECO:0000256" key="1">
    <source>
        <dbReference type="SAM" id="MobiDB-lite"/>
    </source>
</evidence>
<dbReference type="Proteomes" id="UP000574390">
    <property type="component" value="Unassembled WGS sequence"/>
</dbReference>
<sequence length="296" mass="33289">FNDPPPSAESIMWYTGKASDFCRHNEEDYNQHCAVLGWYMEYDEFYRCHSEVDWWKLDIKNIGHFSSLVWTSVDRLGCAQHGDFFVCNYGNSKCNRRPEDDRICLWNQPEAPLLPNVNRATRCNASYDHCIQCRDDEKLDKGACGPLKVRLVSPPSCGEAVAKGLAAVNFAVHGGESSKSRGTVDMPSELDHERYSSPTPPLRTSTERMITTRATTVTTITSPAMTITTSITPTVGATTRLRVAVTTRAALSRRIQPSTVPPPRGATTERTKIRTRDSHDSKPRPKRRRNKDTPSR</sequence>
<protein>
    <recommendedName>
        <fullName evidence="4">SCP domain-containing protein</fullName>
    </recommendedName>
</protein>
<evidence type="ECO:0008006" key="4">
    <source>
        <dbReference type="Google" id="ProtNLM"/>
    </source>
</evidence>
<evidence type="ECO:0000313" key="2">
    <source>
        <dbReference type="EMBL" id="KAF4746005.1"/>
    </source>
</evidence>
<feature type="non-terminal residue" evidence="2">
    <location>
        <position position="1"/>
    </location>
</feature>
<evidence type="ECO:0000313" key="3">
    <source>
        <dbReference type="Proteomes" id="UP000574390"/>
    </source>
</evidence>
<reference evidence="2 3" key="1">
    <citation type="submission" date="2020-04" db="EMBL/GenBank/DDBJ databases">
        <title>Perkinsus olseni comparative genomics.</title>
        <authorList>
            <person name="Bogema D.R."/>
        </authorList>
    </citation>
    <scope>NUCLEOTIDE SEQUENCE [LARGE SCALE GENOMIC DNA]</scope>
    <source>
        <strain evidence="2">ATCC PRA-205</strain>
    </source>
</reference>